<dbReference type="WBParaSite" id="sdigi.contig17.g1550.t1">
    <property type="protein sequence ID" value="sdigi.contig17.g1550.t1"/>
    <property type="gene ID" value="sdigi.contig17.g1550"/>
</dbReference>
<dbReference type="Gene3D" id="1.10.287.1490">
    <property type="match status" value="1"/>
</dbReference>
<dbReference type="PANTHER" id="PTHR45615">
    <property type="entry name" value="MYOSIN HEAVY CHAIN, NON-MUSCLE"/>
    <property type="match status" value="1"/>
</dbReference>
<proteinExistence type="predicted"/>
<feature type="coiled-coil region" evidence="1">
    <location>
        <begin position="2342"/>
        <end position="2386"/>
    </location>
</feature>
<feature type="compositionally biased region" description="Basic and acidic residues" evidence="2">
    <location>
        <begin position="1401"/>
        <end position="1419"/>
    </location>
</feature>
<evidence type="ECO:0000313" key="3">
    <source>
        <dbReference type="Proteomes" id="UP000887581"/>
    </source>
</evidence>
<feature type="coiled-coil region" evidence="1">
    <location>
        <begin position="1878"/>
        <end position="1960"/>
    </location>
</feature>
<feature type="coiled-coil region" evidence="1">
    <location>
        <begin position="250"/>
        <end position="320"/>
    </location>
</feature>
<feature type="coiled-coil region" evidence="1">
    <location>
        <begin position="937"/>
        <end position="978"/>
    </location>
</feature>
<feature type="coiled-coil region" evidence="1">
    <location>
        <begin position="11"/>
        <end position="80"/>
    </location>
</feature>
<dbReference type="Proteomes" id="UP000887581">
    <property type="component" value="Unplaced"/>
</dbReference>
<feature type="coiled-coil region" evidence="1">
    <location>
        <begin position="1496"/>
        <end position="1527"/>
    </location>
</feature>
<organism evidence="3 4">
    <name type="scientific">Setaria digitata</name>
    <dbReference type="NCBI Taxonomy" id="48799"/>
    <lineage>
        <taxon>Eukaryota</taxon>
        <taxon>Metazoa</taxon>
        <taxon>Ecdysozoa</taxon>
        <taxon>Nematoda</taxon>
        <taxon>Chromadorea</taxon>
        <taxon>Rhabditida</taxon>
        <taxon>Spirurina</taxon>
        <taxon>Spiruromorpha</taxon>
        <taxon>Filarioidea</taxon>
        <taxon>Setariidae</taxon>
        <taxon>Setaria</taxon>
    </lineage>
</organism>
<reference evidence="4" key="1">
    <citation type="submission" date="2022-11" db="UniProtKB">
        <authorList>
            <consortium name="WormBaseParasite"/>
        </authorList>
    </citation>
    <scope>IDENTIFICATION</scope>
</reference>
<sequence length="2493" mass="285602">MAATLTTCAQCVAYNEQLTNKANEVKALQEHVLKLAHKLQDESRRKEEVQERLNDKLTRLNDYAIKVRNLEEQLQSATARRPIGELSRAEVDSIIGRDLERIHSQLIEKDMKIMELNNTILEKESHIIDLQEMCREQEELVQAKAKAFHIIQQKLLERRHQRDSFSPGHAVVRVKPGSSGSPPPVDPSEECSSVTQDTANQDDLDVDDGGSASCLHRKKHRKKVTFDLPPRKEFENGSGQEGEDNITQTIIDLTTENDQLRETIQEMEKCANDVESRFCQLQTKLDEARRDGRNEVLKARASMQGKIRDLEDKVATMNVEHGDKIEHLNASIETLRADREWTLEENARLLKLLNSYKEKLHDAWEALDARQEECKKLHSKLDDDRGLVVRLADDLEEAQQTANILLEQKVSILDDVQRLKEALEAQDQYIELLETDTMIYEEHIGLLRDSLGASKVERRALIRSKAYGAKLKALEQEREQMNRRSNDNRATVLILMRGARDESYCHSTQVPNPQYCHGRVVTVVPDQTVLLSLSHLQSEAHNYTCNYRINMQSNVDSVARRLNLEQQKSGLTANAVGLLLIWPLDSSIDRVGILLSKEQCTELLLEVKRRDCPQGNIISPQKHSSDDEKLHIKALNLKISSLEAEKTVLISRNGELESRLIQLGKNASALSVIAPAAATITPDTVSSSGSAFKPLSTQMMMQLRGENERQTSAVALQCSKPRNIENEYEYGRQQCANIAFNENYYDNNKSLNDMRAELATVREEYSIVQEKIVQMGCVNFELEHKLKDAKGKLGDAEIRARQAEERAEEARQNSLQQEERLKAIEIGFLAKFSDMEKQLHEMKGELALKDEQLKAEAIENSKRSEVMKQWRFAVAEMEAVHIEIRMLEKQLNSEKEAMESKWTEVRTILLGREADISRKTSSVESGGSGEQSTTNQLRQMMETVNGLKNTVNEQAKKIERYRAERRALKLAIRQLQVDKEALTASPVMKSNNEKQHRSRYEMQVIGLQKQRDFMDQEMTLLCNLNNAKDVLIQSIEAKLEILSSEKTELYSMCEGDKEKDKSGHIEQLQRQIRATEQEKSEILSLLEKSNNELQEAQMHKRQLQMEYDQLQSQLQFSLKQKLETISSCPGVHHYAQSGQPQRQMEIVNDVSKDMSVSTELADNEADESLNVEMKIQVERLTVALQQKDIELQKILLDNEGLKMKCAESAAALDLLSDELERRSQEKDDIIEMLQSQHTYLTQTVLQSEKNAKHFSTISASSQTFNTDIEPKRMMQDASTVMEEDKRNGPTVVVQCCEAETMTDFHFSESLHRTVYGGYIDESENCQSPQCTNKSSQLQDNLADDMKQLMILNAELETAVEVLKGEIWTLNEQLKVSLTDREDLSDKLCELSQRHEEEIERARERERDLEEQKDMAERSQRQAALAENESNRRLVEWQEKSAQMESSRVELENAYDQLSEYYQQLQQAYNVLYARVNAFKVDSNTQTTMDSSAFKTTEEIAEKIDHLKGELKQQKEELDVRAVELQHVRNLLREHLCAALKIIRDLREMNLKLLKDLIMETMRIFQFQLKEALEGICSSIERAVVHWLKEKKLKDMEITTAIQQLINGVLIGNFFSQDSSLSAIVNAVNQKFLEREYENAALKNKLSDEGKDKATLKMKIQQGVSEEEELKLRIKELEDLLQITQLSLTEHITRCQQLQAKLDSIGSAADQSSSAAAKCGTDDGDPWNCSTPCTICRELKQTKQPGATSQLQLAILAARLTTKIADNDALFRCNTELAQTNLRLQSEVDELKEQVGRYVASSSSSRFPAVSQHTENIPKQFSNQSFVEEKMESEEGEWEWGMEDSDEKLASSHNPQDAYQQLSLSQQVSRSADANEIPAVRLNEELISQEQNVESLQKKLNAAHEHTRKLEEKNEEMKNNIEKLEQRLKVSECCVELGNKVEQLETELEKKQFEDGEYQRESDDLRKVRKLEVNQATREEFLFLKSQNEQLVGLVEDLKQELDRVKIELQCAKELSENEQVDSEMFQAGLTEELEKQNKKERVGNAEYETERSEGDWVFDMSKHLQVSPGERMQNIPQNEIYFSVPGSIQNSSEEVELWNKNEGILAAPEKESDVIRRDVMSQELEEQQKEIKTKKLEKENRSADHQWKLQQPVIEELTEDYCVTLEVHTEQEVTDQKKKYEYPLNTENGLPEKLKTEVMKKMQGEVALLKQENETLVAQLTKKESFMEEEKTKLKAEVVYLEHQLANRENILGNLKTELMHTQEENSFIRRQLDNYDTQMNELRKVSPELGVQGDTEEVGQDLCQQLIDPQSEIARLKLGLSKMAEQNELLKDGEEKLLDALMISNKKLVKIESENENLRLEIVNLKTLLRKAEESTKKKDHAEKLVMEKANVKMEMHSEGETSSTAVISNLRDSKDYYRMQKEEIKFLSAGRTKPQSHVACPSSEVSCQKSNEIENASSIETSEKRTFDGDSNDDKVRRRKGGGGFRGAEKL</sequence>
<dbReference type="PANTHER" id="PTHR45615:SF80">
    <property type="entry name" value="GRIP DOMAIN-CONTAINING PROTEIN"/>
    <property type="match status" value="1"/>
</dbReference>
<feature type="coiled-coil region" evidence="1">
    <location>
        <begin position="464"/>
        <end position="491"/>
    </location>
</feature>
<evidence type="ECO:0000256" key="1">
    <source>
        <dbReference type="SAM" id="Coils"/>
    </source>
</evidence>
<protein>
    <submittedName>
        <fullName evidence="4">Uncharacterized protein</fullName>
    </submittedName>
</protein>
<evidence type="ECO:0000256" key="2">
    <source>
        <dbReference type="SAM" id="MobiDB-lite"/>
    </source>
</evidence>
<feature type="compositionally biased region" description="Gly residues" evidence="2">
    <location>
        <begin position="2484"/>
        <end position="2493"/>
    </location>
</feature>
<keyword evidence="1" id="KW-0175">Coiled coil</keyword>
<accession>A0A915PLM3</accession>
<evidence type="ECO:0000313" key="4">
    <source>
        <dbReference type="WBParaSite" id="sdigi.contig17.g1550.t1"/>
    </source>
</evidence>
<feature type="coiled-coil region" evidence="1">
    <location>
        <begin position="751"/>
        <end position="820"/>
    </location>
</feature>
<name>A0A915PLM3_9BILA</name>
<feature type="compositionally biased region" description="Polar residues" evidence="2">
    <location>
        <begin position="190"/>
        <end position="199"/>
    </location>
</feature>
<feature type="coiled-coil region" evidence="1">
    <location>
        <begin position="388"/>
        <end position="436"/>
    </location>
</feature>
<feature type="compositionally biased region" description="Polar residues" evidence="2">
    <location>
        <begin position="2445"/>
        <end position="2462"/>
    </location>
</feature>
<feature type="coiled-coil region" evidence="1">
    <location>
        <begin position="1987"/>
        <end position="2050"/>
    </location>
</feature>
<feature type="coiled-coil region" evidence="1">
    <location>
        <begin position="2199"/>
        <end position="2237"/>
    </location>
</feature>
<feature type="region of interest" description="Disordered" evidence="2">
    <location>
        <begin position="2436"/>
        <end position="2493"/>
    </location>
</feature>
<feature type="coiled-coil region" evidence="1">
    <location>
        <begin position="2117"/>
        <end position="2144"/>
    </location>
</feature>
<feature type="compositionally biased region" description="Basic and acidic residues" evidence="2">
    <location>
        <begin position="2463"/>
        <end position="2478"/>
    </location>
</feature>
<keyword evidence="3" id="KW-1185">Reference proteome</keyword>
<feature type="coiled-coil region" evidence="1">
    <location>
        <begin position="1058"/>
        <end position="1120"/>
    </location>
</feature>
<feature type="region of interest" description="Disordered" evidence="2">
    <location>
        <begin position="1401"/>
        <end position="1426"/>
    </location>
</feature>
<feature type="region of interest" description="Disordered" evidence="2">
    <location>
        <begin position="159"/>
        <end position="213"/>
    </location>
</feature>
<feature type="coiled-coil region" evidence="1">
    <location>
        <begin position="1659"/>
        <end position="1686"/>
    </location>
</feature>
<feature type="compositionally biased region" description="Low complexity" evidence="2">
    <location>
        <begin position="171"/>
        <end position="180"/>
    </location>
</feature>